<dbReference type="AlphaFoldDB" id="A0A9P6DUI6"/>
<feature type="region of interest" description="Disordered" evidence="1">
    <location>
        <begin position="115"/>
        <end position="157"/>
    </location>
</feature>
<protein>
    <submittedName>
        <fullName evidence="2">Uncharacterized protein</fullName>
    </submittedName>
</protein>
<comment type="caution">
    <text evidence="2">The sequence shown here is derived from an EMBL/GenBank/DDBJ whole genome shotgun (WGS) entry which is preliminary data.</text>
</comment>
<name>A0A9P6DUI6_9AGAM</name>
<dbReference type="EMBL" id="MU128997">
    <property type="protein sequence ID" value="KAF9511674.1"/>
    <property type="molecule type" value="Genomic_DNA"/>
</dbReference>
<accession>A0A9P6DUI6</accession>
<reference evidence="2" key="1">
    <citation type="journal article" date="2020" name="Nat. Commun.">
        <title>Large-scale genome sequencing of mycorrhizal fungi provides insights into the early evolution of symbiotic traits.</title>
        <authorList>
            <person name="Miyauchi S."/>
            <person name="Kiss E."/>
            <person name="Kuo A."/>
            <person name="Drula E."/>
            <person name="Kohler A."/>
            <person name="Sanchez-Garcia M."/>
            <person name="Morin E."/>
            <person name="Andreopoulos B."/>
            <person name="Barry K.W."/>
            <person name="Bonito G."/>
            <person name="Buee M."/>
            <person name="Carver A."/>
            <person name="Chen C."/>
            <person name="Cichocki N."/>
            <person name="Clum A."/>
            <person name="Culley D."/>
            <person name="Crous P.W."/>
            <person name="Fauchery L."/>
            <person name="Girlanda M."/>
            <person name="Hayes R.D."/>
            <person name="Keri Z."/>
            <person name="LaButti K."/>
            <person name="Lipzen A."/>
            <person name="Lombard V."/>
            <person name="Magnuson J."/>
            <person name="Maillard F."/>
            <person name="Murat C."/>
            <person name="Nolan M."/>
            <person name="Ohm R.A."/>
            <person name="Pangilinan J."/>
            <person name="Pereira M.F."/>
            <person name="Perotto S."/>
            <person name="Peter M."/>
            <person name="Pfister S."/>
            <person name="Riley R."/>
            <person name="Sitrit Y."/>
            <person name="Stielow J.B."/>
            <person name="Szollosi G."/>
            <person name="Zifcakova L."/>
            <person name="Stursova M."/>
            <person name="Spatafora J.W."/>
            <person name="Tedersoo L."/>
            <person name="Vaario L.M."/>
            <person name="Yamada A."/>
            <person name="Yan M."/>
            <person name="Wang P."/>
            <person name="Xu J."/>
            <person name="Bruns T."/>
            <person name="Baldrian P."/>
            <person name="Vilgalys R."/>
            <person name="Dunand C."/>
            <person name="Henrissat B."/>
            <person name="Grigoriev I.V."/>
            <person name="Hibbett D."/>
            <person name="Nagy L.G."/>
            <person name="Martin F.M."/>
        </authorList>
    </citation>
    <scope>NUCLEOTIDE SEQUENCE</scope>
    <source>
        <strain evidence="2">UP504</strain>
    </source>
</reference>
<proteinExistence type="predicted"/>
<organism evidence="2 3">
    <name type="scientific">Hydnum rufescens UP504</name>
    <dbReference type="NCBI Taxonomy" id="1448309"/>
    <lineage>
        <taxon>Eukaryota</taxon>
        <taxon>Fungi</taxon>
        <taxon>Dikarya</taxon>
        <taxon>Basidiomycota</taxon>
        <taxon>Agaricomycotina</taxon>
        <taxon>Agaricomycetes</taxon>
        <taxon>Cantharellales</taxon>
        <taxon>Hydnaceae</taxon>
        <taxon>Hydnum</taxon>
    </lineage>
</organism>
<sequence length="157" mass="17319">MDDSFLEWPVRYTPVMTPFSKGEQRQAPVFPLSIPNAPFDAFGPIPPGRLYPHGDAVISLGAMPIVPIPRVPMPPMPTLALTPVLLPKQGLPVRPTTLPRPLMISRHMSIPIVLQRPRHPTDYSARRPSLPSPQPRPSDDPILPPPIIHPLKDISPS</sequence>
<evidence type="ECO:0000313" key="2">
    <source>
        <dbReference type="EMBL" id="KAF9511674.1"/>
    </source>
</evidence>
<evidence type="ECO:0000256" key="1">
    <source>
        <dbReference type="SAM" id="MobiDB-lite"/>
    </source>
</evidence>
<feature type="compositionally biased region" description="Pro residues" evidence="1">
    <location>
        <begin position="130"/>
        <end position="148"/>
    </location>
</feature>
<dbReference type="Proteomes" id="UP000886523">
    <property type="component" value="Unassembled WGS sequence"/>
</dbReference>
<gene>
    <name evidence="2" type="ORF">BS47DRAFT_1145020</name>
</gene>
<evidence type="ECO:0000313" key="3">
    <source>
        <dbReference type="Proteomes" id="UP000886523"/>
    </source>
</evidence>
<keyword evidence="3" id="KW-1185">Reference proteome</keyword>